<dbReference type="AlphaFoldDB" id="A0A5D3DWD3"/>
<dbReference type="InterPro" id="IPR013103">
    <property type="entry name" value="RVT_2"/>
</dbReference>
<organism evidence="3 5">
    <name type="scientific">Cucumis melo var. makuwa</name>
    <name type="common">Oriental melon</name>
    <dbReference type="NCBI Taxonomy" id="1194695"/>
    <lineage>
        <taxon>Eukaryota</taxon>
        <taxon>Viridiplantae</taxon>
        <taxon>Streptophyta</taxon>
        <taxon>Embryophyta</taxon>
        <taxon>Tracheophyta</taxon>
        <taxon>Spermatophyta</taxon>
        <taxon>Magnoliopsida</taxon>
        <taxon>eudicotyledons</taxon>
        <taxon>Gunneridae</taxon>
        <taxon>Pentapetalae</taxon>
        <taxon>rosids</taxon>
        <taxon>fabids</taxon>
        <taxon>Cucurbitales</taxon>
        <taxon>Cucurbitaceae</taxon>
        <taxon>Benincaseae</taxon>
        <taxon>Cucumis</taxon>
    </lineage>
</organism>
<evidence type="ECO:0000313" key="5">
    <source>
        <dbReference type="Proteomes" id="UP000321947"/>
    </source>
</evidence>
<dbReference type="Pfam" id="PF07727">
    <property type="entry name" value="RVT_2"/>
    <property type="match status" value="1"/>
</dbReference>
<gene>
    <name evidence="3" type="ORF">E5676_scaffold384G003160</name>
    <name evidence="2" type="ORF">E6C27_scaffold1505G00260</name>
</gene>
<protein>
    <submittedName>
        <fullName evidence="3">Gag/pol protein</fullName>
    </submittedName>
</protein>
<dbReference type="EMBL" id="SSTE01002753">
    <property type="protein sequence ID" value="KAA0063354.1"/>
    <property type="molecule type" value="Genomic_DNA"/>
</dbReference>
<accession>A0A5D3DWD3</accession>
<reference evidence="4 5" key="1">
    <citation type="submission" date="2019-08" db="EMBL/GenBank/DDBJ databases">
        <title>Draft genome sequences of two oriental melons (Cucumis melo L. var makuwa).</title>
        <authorList>
            <person name="Kwon S.-Y."/>
        </authorList>
    </citation>
    <scope>NUCLEOTIDE SEQUENCE [LARGE SCALE GENOMIC DNA]</scope>
    <source>
        <strain evidence="5">cv. Chang Bougi</strain>
        <strain evidence="4">cv. SW 3</strain>
        <tissue evidence="3">Leaf</tissue>
    </source>
</reference>
<feature type="domain" description="Reverse transcriptase Ty1/copia-type" evidence="1">
    <location>
        <begin position="24"/>
        <end position="121"/>
    </location>
</feature>
<evidence type="ECO:0000313" key="3">
    <source>
        <dbReference type="EMBL" id="TYK28056.1"/>
    </source>
</evidence>
<sequence>MEGVDKDEWIKAMNLELESMYFNLVWDLVDQPDGIKPIGCKWIYKRKRGADGKVQTFKARLVAKGYTQVEEVDYEETFSLVAMLKSIRIFLSITAYFDYETWQMDVKTAFFNGNLEETIYM</sequence>
<evidence type="ECO:0000313" key="4">
    <source>
        <dbReference type="Proteomes" id="UP000321393"/>
    </source>
</evidence>
<evidence type="ECO:0000259" key="1">
    <source>
        <dbReference type="Pfam" id="PF07727"/>
    </source>
</evidence>
<dbReference type="Proteomes" id="UP000321393">
    <property type="component" value="Unassembled WGS sequence"/>
</dbReference>
<proteinExistence type="predicted"/>
<dbReference type="Proteomes" id="UP000321947">
    <property type="component" value="Unassembled WGS sequence"/>
</dbReference>
<dbReference type="OrthoDB" id="411615at2759"/>
<comment type="caution">
    <text evidence="3">The sequence shown here is derived from an EMBL/GenBank/DDBJ whole genome shotgun (WGS) entry which is preliminary data.</text>
</comment>
<evidence type="ECO:0000313" key="2">
    <source>
        <dbReference type="EMBL" id="KAA0063354.1"/>
    </source>
</evidence>
<dbReference type="EMBL" id="SSTD01002424">
    <property type="protein sequence ID" value="TYK28056.1"/>
    <property type="molecule type" value="Genomic_DNA"/>
</dbReference>
<name>A0A5D3DWD3_CUCMM</name>